<evidence type="ECO:0000256" key="1">
    <source>
        <dbReference type="SAM" id="MobiDB-lite"/>
    </source>
</evidence>
<dbReference type="Proteomes" id="UP001212841">
    <property type="component" value="Unassembled WGS sequence"/>
</dbReference>
<feature type="compositionally biased region" description="Acidic residues" evidence="1">
    <location>
        <begin position="308"/>
        <end position="317"/>
    </location>
</feature>
<proteinExistence type="predicted"/>
<feature type="region of interest" description="Disordered" evidence="1">
    <location>
        <begin position="308"/>
        <end position="328"/>
    </location>
</feature>
<feature type="compositionally biased region" description="Polar residues" evidence="1">
    <location>
        <begin position="118"/>
        <end position="128"/>
    </location>
</feature>
<evidence type="ECO:0000313" key="3">
    <source>
        <dbReference type="Proteomes" id="UP001212841"/>
    </source>
</evidence>
<feature type="region of interest" description="Disordered" evidence="1">
    <location>
        <begin position="102"/>
        <end position="154"/>
    </location>
</feature>
<keyword evidence="3" id="KW-1185">Reference proteome</keyword>
<dbReference type="EMBL" id="JADGJD010001068">
    <property type="protein sequence ID" value="KAJ3046907.1"/>
    <property type="molecule type" value="Genomic_DNA"/>
</dbReference>
<name>A0AAD5S5N5_9FUNG</name>
<organism evidence="2 3">
    <name type="scientific">Rhizophlyctis rosea</name>
    <dbReference type="NCBI Taxonomy" id="64517"/>
    <lineage>
        <taxon>Eukaryota</taxon>
        <taxon>Fungi</taxon>
        <taxon>Fungi incertae sedis</taxon>
        <taxon>Chytridiomycota</taxon>
        <taxon>Chytridiomycota incertae sedis</taxon>
        <taxon>Chytridiomycetes</taxon>
        <taxon>Rhizophlyctidales</taxon>
        <taxon>Rhizophlyctidaceae</taxon>
        <taxon>Rhizophlyctis</taxon>
    </lineage>
</organism>
<comment type="caution">
    <text evidence="2">The sequence shown here is derived from an EMBL/GenBank/DDBJ whole genome shotgun (WGS) entry which is preliminary data.</text>
</comment>
<accession>A0AAD5S5N5</accession>
<gene>
    <name evidence="2" type="ORF">HK097_000408</name>
</gene>
<feature type="compositionally biased region" description="Polar residues" evidence="1">
    <location>
        <begin position="137"/>
        <end position="154"/>
    </location>
</feature>
<evidence type="ECO:0000313" key="2">
    <source>
        <dbReference type="EMBL" id="KAJ3046907.1"/>
    </source>
</evidence>
<dbReference type="AlphaFoldDB" id="A0AAD5S5N5"/>
<protein>
    <submittedName>
        <fullName evidence="2">Uncharacterized protein</fullName>
    </submittedName>
</protein>
<reference evidence="2" key="1">
    <citation type="submission" date="2020-05" db="EMBL/GenBank/DDBJ databases">
        <title>Phylogenomic resolution of chytrid fungi.</title>
        <authorList>
            <person name="Stajich J.E."/>
            <person name="Amses K."/>
            <person name="Simmons R."/>
            <person name="Seto K."/>
            <person name="Myers J."/>
            <person name="Bonds A."/>
            <person name="Quandt C.A."/>
            <person name="Barry K."/>
            <person name="Liu P."/>
            <person name="Grigoriev I."/>
            <person name="Longcore J.E."/>
            <person name="James T.Y."/>
        </authorList>
    </citation>
    <scope>NUCLEOTIDE SEQUENCE</scope>
    <source>
        <strain evidence="2">JEL0318</strain>
    </source>
</reference>
<sequence>MHGSLNSPLARFGLNAEFDSLQEQMEDLANNWQGNTHGSGCSISPINERQPVWLKSDFDDQRRNAQTVIQNHYGALYRNEDPATATFERNRASMFVGSANKPGFHEDEEEGNPFLSDKVNTGYRNTLNPPDFHSNEYESSLPASSRHQGPPQKYTNPITISPTGVFHVRPSHLQNNIYVRQLEQQGGSFHERLEELQHDLLQSISGNRAGLLQRFHDDSGSIARRRVPGTPFVADDAYRASAGHQHRLEAGGSYWSRSIGSAKTTEGNMEDWPEYFSRPSSLSPNPLYSANHVSRISDRQHFDSAEIDADGGDDVEIENGSMSEGEDRVEARVREENIGGPHGAVEGSQILFINDTRVVECE</sequence>